<name>A0A2U2BD67_9BACT</name>
<evidence type="ECO:0000313" key="6">
    <source>
        <dbReference type="Proteomes" id="UP000244956"/>
    </source>
</evidence>
<dbReference type="Proteomes" id="UP000244956">
    <property type="component" value="Unassembled WGS sequence"/>
</dbReference>
<evidence type="ECO:0000313" key="5">
    <source>
        <dbReference type="EMBL" id="PWE01000.1"/>
    </source>
</evidence>
<sequence>MATVKFLLQKKGEKAPIYLRFSVNRKNVFKRKTGFFVNSDRWSTKTNLPTSQNTPENKRLKITLEKLATYINEQYNHDYADGKTIDGAWLQQKINAFNGQSNEDLHRLTNYIQHYIETSDIRQNAKGGIGLSRSRKNDFKALLRIVKEFEGKAPTKIKNVNIAYRNKFLRWLLDTKHYSKGYAGRIISNLKTVCTDAELNEIPTHAQLKKVSGFKVKNETVIYLTPEELKQIEETYITAPYLANAKKWLLFGCNIGQRGGDLLDITEHNFVTRNGYRYIELTQKKTGKSVAIPVSKRTKEILKNGLPYKISLQKFNDYIKEVCRLAGIDAPTTGQLIDPETKRYKVGEYPKYKLVSSHICRRSFASNNFGNDIPTSILMRITGHSSEKMFYSYIGKTSFDFAQQMAEYLLKQEKEEEQRAQMTILPGKASNQ</sequence>
<dbReference type="Gene3D" id="1.10.150.130">
    <property type="match status" value="1"/>
</dbReference>
<keyword evidence="6" id="KW-1185">Reference proteome</keyword>
<evidence type="ECO:0000256" key="1">
    <source>
        <dbReference type="ARBA" id="ARBA00023125"/>
    </source>
</evidence>
<keyword evidence="2" id="KW-0233">DNA recombination</keyword>
<evidence type="ECO:0000259" key="4">
    <source>
        <dbReference type="Pfam" id="PF17293"/>
    </source>
</evidence>
<evidence type="ECO:0000259" key="3">
    <source>
        <dbReference type="Pfam" id="PF00589"/>
    </source>
</evidence>
<accession>A0A2U2BD67</accession>
<proteinExistence type="predicted"/>
<feature type="domain" description="Arm DNA-binding" evidence="4">
    <location>
        <begin position="10"/>
        <end position="77"/>
    </location>
</feature>
<evidence type="ECO:0000256" key="2">
    <source>
        <dbReference type="ARBA" id="ARBA00023172"/>
    </source>
</evidence>
<dbReference type="GO" id="GO:0003677">
    <property type="term" value="F:DNA binding"/>
    <property type="evidence" value="ECO:0007669"/>
    <property type="project" value="UniProtKB-KW"/>
</dbReference>
<dbReference type="InterPro" id="IPR002104">
    <property type="entry name" value="Integrase_catalytic"/>
</dbReference>
<dbReference type="RefSeq" id="WP_109262455.1">
    <property type="nucleotide sequence ID" value="NZ_QEWP01000001.1"/>
</dbReference>
<dbReference type="AlphaFoldDB" id="A0A2U2BD67"/>
<dbReference type="InterPro" id="IPR011010">
    <property type="entry name" value="DNA_brk_join_enz"/>
</dbReference>
<comment type="caution">
    <text evidence="5">The sequence shown here is derived from an EMBL/GenBank/DDBJ whole genome shotgun (WGS) entry which is preliminary data.</text>
</comment>
<dbReference type="OrthoDB" id="1493636at2"/>
<keyword evidence="1" id="KW-0238">DNA-binding</keyword>
<dbReference type="GO" id="GO:0015074">
    <property type="term" value="P:DNA integration"/>
    <property type="evidence" value="ECO:0007669"/>
    <property type="project" value="InterPro"/>
</dbReference>
<protein>
    <submittedName>
        <fullName evidence="5">Integrase</fullName>
    </submittedName>
</protein>
<feature type="domain" description="Tyr recombinase" evidence="3">
    <location>
        <begin position="223"/>
        <end position="394"/>
    </location>
</feature>
<dbReference type="InterPro" id="IPR013762">
    <property type="entry name" value="Integrase-like_cat_sf"/>
</dbReference>
<dbReference type="Pfam" id="PF17293">
    <property type="entry name" value="Arm-DNA-bind_5"/>
    <property type="match status" value="1"/>
</dbReference>
<dbReference type="Gene3D" id="1.10.443.10">
    <property type="entry name" value="Intergrase catalytic core"/>
    <property type="match status" value="1"/>
</dbReference>
<organism evidence="5 6">
    <name type="scientific">Marinilabilia rubra</name>
    <dbReference type="NCBI Taxonomy" id="2162893"/>
    <lineage>
        <taxon>Bacteria</taxon>
        <taxon>Pseudomonadati</taxon>
        <taxon>Bacteroidota</taxon>
        <taxon>Bacteroidia</taxon>
        <taxon>Marinilabiliales</taxon>
        <taxon>Marinilabiliaceae</taxon>
        <taxon>Marinilabilia</taxon>
    </lineage>
</organism>
<dbReference type="SUPFAM" id="SSF56349">
    <property type="entry name" value="DNA breaking-rejoining enzymes"/>
    <property type="match status" value="1"/>
</dbReference>
<dbReference type="InterPro" id="IPR035386">
    <property type="entry name" value="Arm-DNA-bind_5"/>
</dbReference>
<reference evidence="5 6" key="1">
    <citation type="submission" date="2018-05" db="EMBL/GenBank/DDBJ databases">
        <title>Marinilabilia rubrum sp. nov., isolated from saltern sediment.</title>
        <authorList>
            <person name="Zhang R."/>
        </authorList>
    </citation>
    <scope>NUCLEOTIDE SEQUENCE [LARGE SCALE GENOMIC DNA]</scope>
    <source>
        <strain evidence="5 6">WTE16</strain>
    </source>
</reference>
<gene>
    <name evidence="5" type="ORF">DDZ16_00490</name>
</gene>
<dbReference type="Pfam" id="PF00589">
    <property type="entry name" value="Phage_integrase"/>
    <property type="match status" value="1"/>
</dbReference>
<dbReference type="InterPro" id="IPR010998">
    <property type="entry name" value="Integrase_recombinase_N"/>
</dbReference>
<dbReference type="GO" id="GO:0006310">
    <property type="term" value="P:DNA recombination"/>
    <property type="evidence" value="ECO:0007669"/>
    <property type="project" value="UniProtKB-KW"/>
</dbReference>
<dbReference type="EMBL" id="QEWP01000001">
    <property type="protein sequence ID" value="PWE01000.1"/>
    <property type="molecule type" value="Genomic_DNA"/>
</dbReference>